<evidence type="ECO:0000256" key="2">
    <source>
        <dbReference type="ARBA" id="ARBA00022801"/>
    </source>
</evidence>
<dbReference type="eggNOG" id="COG2730">
    <property type="taxonomic scope" value="Bacteria"/>
</dbReference>
<dbReference type="GO" id="GO:0004553">
    <property type="term" value="F:hydrolase activity, hydrolyzing O-glycosyl compounds"/>
    <property type="evidence" value="ECO:0007669"/>
    <property type="project" value="InterPro"/>
</dbReference>
<dbReference type="InterPro" id="IPR026444">
    <property type="entry name" value="Secre_tail"/>
</dbReference>
<name>A0A098LH02_9BACT</name>
<feature type="region of interest" description="Disordered" evidence="4">
    <location>
        <begin position="505"/>
        <end position="525"/>
    </location>
</feature>
<dbReference type="AlphaFoldDB" id="A0A098LH02"/>
<evidence type="ECO:0000256" key="1">
    <source>
        <dbReference type="ARBA" id="ARBA00022729"/>
    </source>
</evidence>
<dbReference type="Pfam" id="PF00150">
    <property type="entry name" value="Cellulase"/>
    <property type="match status" value="1"/>
</dbReference>
<dbReference type="SUPFAM" id="SSF49785">
    <property type="entry name" value="Galactose-binding domain-like"/>
    <property type="match status" value="1"/>
</dbReference>
<feature type="domain" description="CBM6" evidence="5">
    <location>
        <begin position="648"/>
        <end position="792"/>
    </location>
</feature>
<dbReference type="Gene3D" id="2.60.120.430">
    <property type="entry name" value="Galactose-binding lectin"/>
    <property type="match status" value="1"/>
</dbReference>
<dbReference type="EMBL" id="BBLT01000007">
    <property type="protein sequence ID" value="GAL86226.1"/>
    <property type="molecule type" value="Genomic_DNA"/>
</dbReference>
<dbReference type="InterPro" id="IPR005084">
    <property type="entry name" value="CBM6"/>
</dbReference>
<keyword evidence="7" id="KW-1185">Reference proteome</keyword>
<evidence type="ECO:0000313" key="6">
    <source>
        <dbReference type="EMBL" id="GAL86226.1"/>
    </source>
</evidence>
<dbReference type="PANTHER" id="PTHR34142">
    <property type="entry name" value="ENDO-BETA-1,4-GLUCANASE A"/>
    <property type="match status" value="1"/>
</dbReference>
<comment type="caution">
    <text evidence="6">The sequence shown here is derived from an EMBL/GenBank/DDBJ whole genome shotgun (WGS) entry which is preliminary data.</text>
</comment>
<gene>
    <name evidence="6" type="ORF">MYP_3455</name>
</gene>
<accession>A0A098LH02</accession>
<keyword evidence="1" id="KW-0732">Signal</keyword>
<evidence type="ECO:0000313" key="7">
    <source>
        <dbReference type="Proteomes" id="UP000030185"/>
    </source>
</evidence>
<dbReference type="InterPro" id="IPR001547">
    <property type="entry name" value="Glyco_hydro_5"/>
</dbReference>
<dbReference type="Pfam" id="PF18962">
    <property type="entry name" value="Por_Secre_tail"/>
    <property type="match status" value="1"/>
</dbReference>
<dbReference type="SMART" id="SM00606">
    <property type="entry name" value="CBD_IV"/>
    <property type="match status" value="1"/>
</dbReference>
<dbReference type="PROSITE" id="PS51175">
    <property type="entry name" value="CBM6"/>
    <property type="match status" value="1"/>
</dbReference>
<proteinExistence type="predicted"/>
<protein>
    <submittedName>
        <fullName evidence="6">Putative carbohydrate-active enzyme</fullName>
    </submittedName>
</protein>
<evidence type="ECO:0000256" key="4">
    <source>
        <dbReference type="SAM" id="MobiDB-lite"/>
    </source>
</evidence>
<dbReference type="InterPro" id="IPR018087">
    <property type="entry name" value="Glyco_hydro_5_CS"/>
</dbReference>
<dbReference type="CDD" id="cd04080">
    <property type="entry name" value="CBM6_cellulase-like"/>
    <property type="match status" value="1"/>
</dbReference>
<keyword evidence="2" id="KW-0378">Hydrolase</keyword>
<dbReference type="InterPro" id="IPR008979">
    <property type="entry name" value="Galactose-bd-like_sf"/>
</dbReference>
<evidence type="ECO:0000256" key="3">
    <source>
        <dbReference type="ARBA" id="ARBA00023295"/>
    </source>
</evidence>
<dbReference type="NCBIfam" id="TIGR04183">
    <property type="entry name" value="Por_Secre_tail"/>
    <property type="match status" value="1"/>
</dbReference>
<dbReference type="InterPro" id="IPR017853">
    <property type="entry name" value="GH"/>
</dbReference>
<organism evidence="6 7">
    <name type="scientific">Sporocytophaga myxococcoides</name>
    <dbReference type="NCBI Taxonomy" id="153721"/>
    <lineage>
        <taxon>Bacteria</taxon>
        <taxon>Pseudomonadati</taxon>
        <taxon>Bacteroidota</taxon>
        <taxon>Cytophagia</taxon>
        <taxon>Cytophagales</taxon>
        <taxon>Cytophagaceae</taxon>
        <taxon>Sporocytophaga</taxon>
    </lineage>
</organism>
<dbReference type="Pfam" id="PF03422">
    <property type="entry name" value="CBM_6"/>
    <property type="match status" value="1"/>
</dbReference>
<sequence length="881" mass="97073">MAVLSWAQTPLSMNGRLSVTDGKLVNECGTAVQLRGLSTHGVMFHQECYTESSVKAIAQDWKADLLRLALYTENSDGATKGFAQSTNKEFYYQWIDKMVSLTEKYGIYVIIDWHILKDGNPSKYQNEAKAFFTLMSSKYKDKKHVIYEICNEPNGGTQWNQIKTYAEDIIPAIRNNDPNAVILVGTPEWSSRIDQARSNPLSGNNAKNVMYTLHFYAGSGAHNQYKNYLRDAVSAKFPVFVSEWGTTEASGAGNIDSGNSRDWLSLLEQNKISWANWQFSDKNESSSLLKEGSCIRESWIDFRTDNSGNSGKLIYDELRKTKNYTACGSVTIPVTPKPPVCPNATGSNLNIYGCPVTNTFNTNYCQGYNTKQAYVRTDFSKDTVPYFTYWKKPSEGSTVYSAVIQNEKLVITSVNADPNYSTFGFDFGKLNATTHVPIDLRANAVLKFDVSFQKTNYSANDIALYIELVDANEKSINATALGSYNRFILPVNGTTKTIVADFTNGVKRTPPATPGTNGDPKEDTYDRTTFDFSKVTKITIWVNPNVSGVYSRPPFTGTWTIDNFSLGYDETKAVSCEEYVDVDLCPEDPNKTKPGKCGCGVPEDGCDCNGVAGGTAFIDLCGVCVGGNTGKIECDGNAYSGTPYPIPGTIEAENFDKGGQGVGYYDITEGQPASSYRPGDKVFTELAGGSTNNWNVGYTSTGEWLNYTVDVKYPGTYHVSFRAASERATGKWHLEVNGQKIPNSDFSLASTGGWQTYTTLKTTQPIALSQGKQVIRLVFDGPDANIDNMTFEAFEVITSIPAKAERKVTVYPMPANGLINIRQEEMSYNKAVMMDMTGNVIKTKTLSGLTEELPLQNVARGIYMLELTGAKGTEHVRVVVE</sequence>
<dbReference type="GO" id="GO:0030246">
    <property type="term" value="F:carbohydrate binding"/>
    <property type="evidence" value="ECO:0007669"/>
    <property type="project" value="InterPro"/>
</dbReference>
<dbReference type="Proteomes" id="UP000030185">
    <property type="component" value="Unassembled WGS sequence"/>
</dbReference>
<dbReference type="PROSITE" id="PS00659">
    <property type="entry name" value="GLYCOSYL_HYDROL_F5"/>
    <property type="match status" value="1"/>
</dbReference>
<dbReference type="SUPFAM" id="SSF51445">
    <property type="entry name" value="(Trans)glycosidases"/>
    <property type="match status" value="1"/>
</dbReference>
<dbReference type="eggNOG" id="COG3325">
    <property type="taxonomic scope" value="Bacteria"/>
</dbReference>
<dbReference type="STRING" id="153721.MYP_3455"/>
<evidence type="ECO:0000259" key="5">
    <source>
        <dbReference type="PROSITE" id="PS51175"/>
    </source>
</evidence>
<reference evidence="6 7" key="1">
    <citation type="submission" date="2014-09" db="EMBL/GenBank/DDBJ databases">
        <title>Sporocytophaga myxococcoides PG-01 genome sequencing.</title>
        <authorList>
            <person name="Liu L."/>
            <person name="Gao P.J."/>
            <person name="Chen G.J."/>
            <person name="Wang L.S."/>
        </authorList>
    </citation>
    <scope>NUCLEOTIDE SEQUENCE [LARGE SCALE GENOMIC DNA]</scope>
    <source>
        <strain evidence="6 7">PG-01</strain>
    </source>
</reference>
<dbReference type="PANTHER" id="PTHR34142:SF1">
    <property type="entry name" value="GLYCOSIDE HYDROLASE FAMILY 5 DOMAIN-CONTAINING PROTEIN"/>
    <property type="match status" value="1"/>
</dbReference>
<dbReference type="Gene3D" id="2.60.120.260">
    <property type="entry name" value="Galactose-binding domain-like"/>
    <property type="match status" value="1"/>
</dbReference>
<dbReference type="GO" id="GO:0000272">
    <property type="term" value="P:polysaccharide catabolic process"/>
    <property type="evidence" value="ECO:0007669"/>
    <property type="project" value="InterPro"/>
</dbReference>
<dbReference type="InterPro" id="IPR006584">
    <property type="entry name" value="Cellulose-bd_IV"/>
</dbReference>
<keyword evidence="3" id="KW-0326">Glycosidase</keyword>
<dbReference type="Gene3D" id="3.20.20.80">
    <property type="entry name" value="Glycosidases"/>
    <property type="match status" value="1"/>
</dbReference>